<gene>
    <name evidence="1" type="ORF">KIPB_014826</name>
</gene>
<sequence length="102" mass="10747">GAVAVCAALHTLRQTEAGVPWLQSLILWGPEMSSPLPPSGPIHAMLSCPDTGAQATQDVPVRIMGLDSVDVAPFQAVWPQAQVQTVSFPDMFTGEPLTAPEL</sequence>
<dbReference type="Proteomes" id="UP000265618">
    <property type="component" value="Unassembled WGS sequence"/>
</dbReference>
<comment type="caution">
    <text evidence="1">The sequence shown here is derived from an EMBL/GenBank/DDBJ whole genome shotgun (WGS) entry which is preliminary data.</text>
</comment>
<name>A0A9K3DAD4_9EUKA</name>
<dbReference type="EMBL" id="BDIP01007880">
    <property type="protein sequence ID" value="GIQ91532.1"/>
    <property type="molecule type" value="Genomic_DNA"/>
</dbReference>
<accession>A0A9K3DAD4</accession>
<dbReference type="AlphaFoldDB" id="A0A9K3DAD4"/>
<evidence type="ECO:0000313" key="2">
    <source>
        <dbReference type="Proteomes" id="UP000265618"/>
    </source>
</evidence>
<evidence type="ECO:0000313" key="1">
    <source>
        <dbReference type="EMBL" id="GIQ91532.1"/>
    </source>
</evidence>
<reference evidence="1 2" key="1">
    <citation type="journal article" date="2018" name="PLoS ONE">
        <title>The draft genome of Kipferlia bialata reveals reductive genome evolution in fornicate parasites.</title>
        <authorList>
            <person name="Tanifuji G."/>
            <person name="Takabayashi S."/>
            <person name="Kume K."/>
            <person name="Takagi M."/>
            <person name="Nakayama T."/>
            <person name="Kamikawa R."/>
            <person name="Inagaki Y."/>
            <person name="Hashimoto T."/>
        </authorList>
    </citation>
    <scope>NUCLEOTIDE SEQUENCE [LARGE SCALE GENOMIC DNA]</scope>
    <source>
        <strain evidence="1">NY0173</strain>
    </source>
</reference>
<protein>
    <submittedName>
        <fullName evidence="1">Uncharacterized protein</fullName>
    </submittedName>
</protein>
<keyword evidence="2" id="KW-1185">Reference proteome</keyword>
<proteinExistence type="predicted"/>
<organism evidence="1 2">
    <name type="scientific">Kipferlia bialata</name>
    <dbReference type="NCBI Taxonomy" id="797122"/>
    <lineage>
        <taxon>Eukaryota</taxon>
        <taxon>Metamonada</taxon>
        <taxon>Carpediemonas-like organisms</taxon>
        <taxon>Kipferlia</taxon>
    </lineage>
</organism>
<feature type="non-terminal residue" evidence="1">
    <location>
        <position position="102"/>
    </location>
</feature>